<reference evidence="2 3" key="1">
    <citation type="submission" date="2015-01" db="EMBL/GenBank/DDBJ databases">
        <title>Genome of allotetraploid Gossypium barbadense reveals genomic plasticity and fiber elongation in cotton evolution.</title>
        <authorList>
            <person name="Chen X."/>
            <person name="Liu X."/>
            <person name="Zhao B."/>
            <person name="Zheng H."/>
            <person name="Hu Y."/>
            <person name="Lu G."/>
            <person name="Yang C."/>
            <person name="Chen J."/>
            <person name="Shan C."/>
            <person name="Zhang L."/>
            <person name="Zhou Y."/>
            <person name="Wang L."/>
            <person name="Guo W."/>
            <person name="Bai Y."/>
            <person name="Ruan J."/>
            <person name="Shangguan X."/>
            <person name="Mao Y."/>
            <person name="Jiang J."/>
            <person name="Zhu Y."/>
            <person name="Lei J."/>
            <person name="Kang H."/>
            <person name="Chen S."/>
            <person name="He X."/>
            <person name="Wang R."/>
            <person name="Wang Y."/>
            <person name="Chen J."/>
            <person name="Wang L."/>
            <person name="Yu S."/>
            <person name="Wang B."/>
            <person name="Wei J."/>
            <person name="Song S."/>
            <person name="Lu X."/>
            <person name="Gao Z."/>
            <person name="Gu W."/>
            <person name="Deng X."/>
            <person name="Ma D."/>
            <person name="Wang S."/>
            <person name="Liang W."/>
            <person name="Fang L."/>
            <person name="Cai C."/>
            <person name="Zhu X."/>
            <person name="Zhou B."/>
            <person name="Zhang Y."/>
            <person name="Chen Z."/>
            <person name="Xu S."/>
            <person name="Zhu R."/>
            <person name="Wang S."/>
            <person name="Zhang T."/>
            <person name="Zhao G."/>
        </authorList>
    </citation>
    <scope>NUCLEOTIDE SEQUENCE [LARGE SCALE GENOMIC DNA]</scope>
    <source>
        <strain evidence="3">cv. Xinhai21</strain>
        <tissue evidence="2">Leaf</tissue>
    </source>
</reference>
<feature type="compositionally biased region" description="Polar residues" evidence="1">
    <location>
        <begin position="17"/>
        <end position="33"/>
    </location>
</feature>
<feature type="compositionally biased region" description="Polar residues" evidence="1">
    <location>
        <begin position="67"/>
        <end position="77"/>
    </location>
</feature>
<dbReference type="AlphaFoldDB" id="A0A2P5WDT6"/>
<accession>A0A2P5WDT6</accession>
<feature type="region of interest" description="Disordered" evidence="1">
    <location>
        <begin position="1"/>
        <end position="77"/>
    </location>
</feature>
<organism evidence="2 3">
    <name type="scientific">Gossypium barbadense</name>
    <name type="common">Sea Island cotton</name>
    <name type="synonym">Hibiscus barbadensis</name>
    <dbReference type="NCBI Taxonomy" id="3634"/>
    <lineage>
        <taxon>Eukaryota</taxon>
        <taxon>Viridiplantae</taxon>
        <taxon>Streptophyta</taxon>
        <taxon>Embryophyta</taxon>
        <taxon>Tracheophyta</taxon>
        <taxon>Spermatophyta</taxon>
        <taxon>Magnoliopsida</taxon>
        <taxon>eudicotyledons</taxon>
        <taxon>Gunneridae</taxon>
        <taxon>Pentapetalae</taxon>
        <taxon>rosids</taxon>
        <taxon>malvids</taxon>
        <taxon>Malvales</taxon>
        <taxon>Malvaceae</taxon>
        <taxon>Malvoideae</taxon>
        <taxon>Gossypium</taxon>
    </lineage>
</organism>
<evidence type="ECO:0000313" key="2">
    <source>
        <dbReference type="EMBL" id="PPR89249.1"/>
    </source>
</evidence>
<sequence length="77" mass="8311">MGSPSEYTGVALGRQQAAASTGQMSPQGISSMLSMRMIERHRGTSLQHEDPPTQPPPPTRPVHAMASYTNISDSVFR</sequence>
<feature type="compositionally biased region" description="Basic and acidic residues" evidence="1">
    <location>
        <begin position="37"/>
        <end position="51"/>
    </location>
</feature>
<evidence type="ECO:0000313" key="3">
    <source>
        <dbReference type="Proteomes" id="UP000239757"/>
    </source>
</evidence>
<evidence type="ECO:0000256" key="1">
    <source>
        <dbReference type="SAM" id="MobiDB-lite"/>
    </source>
</evidence>
<protein>
    <submittedName>
        <fullName evidence="2">Uncharacterized protein</fullName>
    </submittedName>
</protein>
<dbReference type="Proteomes" id="UP000239757">
    <property type="component" value="Unassembled WGS sequence"/>
</dbReference>
<gene>
    <name evidence="2" type="ORF">GOBAR_AA31436</name>
</gene>
<name>A0A2P5WDT6_GOSBA</name>
<proteinExistence type="predicted"/>
<dbReference type="EMBL" id="KZ668007">
    <property type="protein sequence ID" value="PPR89249.1"/>
    <property type="molecule type" value="Genomic_DNA"/>
</dbReference>